<comment type="caution">
    <text evidence="13">The sequence shown here is derived from an EMBL/GenBank/DDBJ whole genome shotgun (WGS) entry which is preliminary data.</text>
</comment>
<evidence type="ECO:0000256" key="1">
    <source>
        <dbReference type="ARBA" id="ARBA00004236"/>
    </source>
</evidence>
<sequence length="463" mass="51423">MKDCIIPIGIVFVFFVFVGTGQEGDFSIAPMERREREGLYYAIQGFVGKWWNGSDLYPDPCGWTPIQGVSCDLYNGSWYVTSLNIGPVYDNSLVCAPNAQFTHHLFELKHLKSLSFYNCFSQSALTIPLSNWENLALETLEFRSNPSLTGEIPTTFGSLKSLQSLVLLENGLTGQLPMEMGNLVNLKRLSLSGNCIVGQIPANWGSLNNLLILDLSRNFLSGSMPWTFGGLTSLLKLDLSQNLLEGKLPMGIGNLKNLTLLDLSNNKFSGGLPQNLHEMVSLQEMEISNNPNIGGDLLGIQWESFQNLEFLDLSDMGLRGTVPNSMTEMKRLRFLGLTKNSLSGTIPPRFEAMPCISAIYLHGNNFSGRIEFSESFYGKMGSRFRASGNPNLCYSVGLKESSHVPFGVKHCQEKESNVESMEKMSDGFWKQNSHFVASLGFPIRSGFKANKIVVIFLVWIVLL</sequence>
<dbReference type="Gene3D" id="3.80.10.10">
    <property type="entry name" value="Ribonuclease Inhibitor"/>
    <property type="match status" value="3"/>
</dbReference>
<dbReference type="InterPro" id="IPR032675">
    <property type="entry name" value="LRR_dom_sf"/>
</dbReference>
<keyword evidence="9" id="KW-0472">Membrane</keyword>
<keyword evidence="7" id="KW-0677">Repeat</keyword>
<comment type="subcellular location">
    <subcellularLocation>
        <location evidence="1">Cell membrane</location>
    </subcellularLocation>
    <subcellularLocation>
        <location evidence="2">Membrane</location>
        <topology evidence="2">Single-pass type I membrane protein</topology>
    </subcellularLocation>
</comment>
<evidence type="ECO:0000256" key="10">
    <source>
        <dbReference type="ARBA" id="ARBA00023180"/>
    </source>
</evidence>
<dbReference type="FunFam" id="3.80.10.10:FF:000375">
    <property type="entry name" value="Piriformospora indica-insensitive protein 2"/>
    <property type="match status" value="1"/>
</dbReference>
<gene>
    <name evidence="13" type="ORF">Acr_23g0005880</name>
</gene>
<evidence type="ECO:0000256" key="9">
    <source>
        <dbReference type="ARBA" id="ARBA00023136"/>
    </source>
</evidence>
<protein>
    <submittedName>
        <fullName evidence="13">Leucine-rich repeat (LRR) family protein</fullName>
    </submittedName>
</protein>
<evidence type="ECO:0000256" key="6">
    <source>
        <dbReference type="ARBA" id="ARBA00022729"/>
    </source>
</evidence>
<feature type="chain" id="PRO_5029591930" evidence="11">
    <location>
        <begin position="22"/>
        <end position="463"/>
    </location>
</feature>
<evidence type="ECO:0000256" key="11">
    <source>
        <dbReference type="SAM" id="SignalP"/>
    </source>
</evidence>
<dbReference type="SUPFAM" id="SSF52058">
    <property type="entry name" value="L domain-like"/>
    <property type="match status" value="1"/>
</dbReference>
<keyword evidence="4" id="KW-0433">Leucine-rich repeat</keyword>
<dbReference type="AlphaFoldDB" id="A0A7J0GN22"/>
<evidence type="ECO:0000259" key="12">
    <source>
        <dbReference type="Pfam" id="PF23598"/>
    </source>
</evidence>
<evidence type="ECO:0000256" key="4">
    <source>
        <dbReference type="ARBA" id="ARBA00022614"/>
    </source>
</evidence>
<accession>A0A7J0GN22</accession>
<reference evidence="13 14" key="1">
    <citation type="submission" date="2019-07" db="EMBL/GenBank/DDBJ databases">
        <title>De Novo Assembly of kiwifruit Actinidia rufa.</title>
        <authorList>
            <person name="Sugita-Konishi S."/>
            <person name="Sato K."/>
            <person name="Mori E."/>
            <person name="Abe Y."/>
            <person name="Kisaki G."/>
            <person name="Hamano K."/>
            <person name="Suezawa K."/>
            <person name="Otani M."/>
            <person name="Fukuda T."/>
            <person name="Manabe T."/>
            <person name="Gomi K."/>
            <person name="Tabuchi M."/>
            <person name="Akimitsu K."/>
            <person name="Kataoka I."/>
        </authorList>
    </citation>
    <scope>NUCLEOTIDE SEQUENCE [LARGE SCALE GENOMIC DNA]</scope>
    <source>
        <strain evidence="14">cv. Fuchu</strain>
    </source>
</reference>
<dbReference type="GO" id="GO:0051707">
    <property type="term" value="P:response to other organism"/>
    <property type="evidence" value="ECO:0007669"/>
    <property type="project" value="UniProtKB-ARBA"/>
</dbReference>
<keyword evidence="14" id="KW-1185">Reference proteome</keyword>
<keyword evidence="3" id="KW-1003">Cell membrane</keyword>
<evidence type="ECO:0000313" key="13">
    <source>
        <dbReference type="EMBL" id="GFZ12203.1"/>
    </source>
</evidence>
<evidence type="ECO:0000256" key="7">
    <source>
        <dbReference type="ARBA" id="ARBA00022737"/>
    </source>
</evidence>
<dbReference type="EMBL" id="BJWL01000023">
    <property type="protein sequence ID" value="GFZ12203.1"/>
    <property type="molecule type" value="Genomic_DNA"/>
</dbReference>
<dbReference type="FunFam" id="3.80.10.10:FF:000269">
    <property type="entry name" value="Piriformospora indica-insensitive protein 2"/>
    <property type="match status" value="1"/>
</dbReference>
<dbReference type="OrthoDB" id="676979at2759"/>
<feature type="domain" description="Disease resistance R13L4/SHOC-2-like LRR" evidence="12">
    <location>
        <begin position="179"/>
        <end position="288"/>
    </location>
</feature>
<dbReference type="FunFam" id="3.80.10.10:FF:000299">
    <property type="entry name" value="Piriformospora indica-insensitive protein 2"/>
    <property type="match status" value="1"/>
</dbReference>
<dbReference type="InterPro" id="IPR055414">
    <property type="entry name" value="LRR_R13L4/SHOC2-like"/>
</dbReference>
<dbReference type="InterPro" id="IPR046956">
    <property type="entry name" value="RLP23-like"/>
</dbReference>
<evidence type="ECO:0000256" key="5">
    <source>
        <dbReference type="ARBA" id="ARBA00022692"/>
    </source>
</evidence>
<keyword evidence="8" id="KW-1133">Transmembrane helix</keyword>
<evidence type="ECO:0000256" key="8">
    <source>
        <dbReference type="ARBA" id="ARBA00022989"/>
    </source>
</evidence>
<keyword evidence="5" id="KW-0812">Transmembrane</keyword>
<keyword evidence="6 11" id="KW-0732">Signal</keyword>
<evidence type="ECO:0000256" key="3">
    <source>
        <dbReference type="ARBA" id="ARBA00022475"/>
    </source>
</evidence>
<evidence type="ECO:0000256" key="2">
    <source>
        <dbReference type="ARBA" id="ARBA00004479"/>
    </source>
</evidence>
<dbReference type="PANTHER" id="PTHR48063">
    <property type="entry name" value="LRR RECEPTOR-LIKE KINASE"/>
    <property type="match status" value="1"/>
</dbReference>
<evidence type="ECO:0000313" key="14">
    <source>
        <dbReference type="Proteomes" id="UP000585474"/>
    </source>
</evidence>
<dbReference type="GO" id="GO:0005886">
    <property type="term" value="C:plasma membrane"/>
    <property type="evidence" value="ECO:0007669"/>
    <property type="project" value="UniProtKB-SubCell"/>
</dbReference>
<organism evidence="13 14">
    <name type="scientific">Actinidia rufa</name>
    <dbReference type="NCBI Taxonomy" id="165716"/>
    <lineage>
        <taxon>Eukaryota</taxon>
        <taxon>Viridiplantae</taxon>
        <taxon>Streptophyta</taxon>
        <taxon>Embryophyta</taxon>
        <taxon>Tracheophyta</taxon>
        <taxon>Spermatophyta</taxon>
        <taxon>Magnoliopsida</taxon>
        <taxon>eudicotyledons</taxon>
        <taxon>Gunneridae</taxon>
        <taxon>Pentapetalae</taxon>
        <taxon>asterids</taxon>
        <taxon>Ericales</taxon>
        <taxon>Actinidiaceae</taxon>
        <taxon>Actinidia</taxon>
    </lineage>
</organism>
<proteinExistence type="predicted"/>
<name>A0A7J0GN22_9ERIC</name>
<keyword evidence="10" id="KW-0325">Glycoprotein</keyword>
<feature type="signal peptide" evidence="11">
    <location>
        <begin position="1"/>
        <end position="21"/>
    </location>
</feature>
<dbReference type="Proteomes" id="UP000585474">
    <property type="component" value="Unassembled WGS sequence"/>
</dbReference>
<dbReference type="Pfam" id="PF23598">
    <property type="entry name" value="LRR_14"/>
    <property type="match status" value="1"/>
</dbReference>